<gene>
    <name evidence="1" type="ORF">T4D_30</name>
</gene>
<feature type="non-terminal residue" evidence="1">
    <location>
        <position position="65"/>
    </location>
</feature>
<evidence type="ECO:0000313" key="2">
    <source>
        <dbReference type="Proteomes" id="UP000054995"/>
    </source>
</evidence>
<name>A0A0V1C557_TRIPS</name>
<proteinExistence type="predicted"/>
<protein>
    <submittedName>
        <fullName evidence="1">Uncharacterized protein</fullName>
    </submittedName>
</protein>
<feature type="non-terminal residue" evidence="1">
    <location>
        <position position="1"/>
    </location>
</feature>
<dbReference type="Proteomes" id="UP000054995">
    <property type="component" value="Unassembled WGS sequence"/>
</dbReference>
<reference evidence="1 2" key="1">
    <citation type="submission" date="2015-01" db="EMBL/GenBank/DDBJ databases">
        <title>Evolution of Trichinella species and genotypes.</title>
        <authorList>
            <person name="Korhonen P.K."/>
            <person name="Edoardo P."/>
            <person name="Giuseppe L.R."/>
            <person name="Gasser R.B."/>
        </authorList>
    </citation>
    <scope>NUCLEOTIDE SEQUENCE [LARGE SCALE GENOMIC DNA]</scope>
    <source>
        <strain evidence="1">ISS470</strain>
    </source>
</reference>
<dbReference type="AlphaFoldDB" id="A0A0V1C557"/>
<sequence>LEEGLSLDDLEKEIDEFRTLEQEILEIRSIAEDFIEEMTDGKKAEIVKNGSDVNVSVRLPRHELP</sequence>
<dbReference type="EMBL" id="JYDT01005490">
    <property type="protein sequence ID" value="KRY44457.1"/>
    <property type="molecule type" value="Genomic_DNA"/>
</dbReference>
<evidence type="ECO:0000313" key="1">
    <source>
        <dbReference type="EMBL" id="KRY44457.1"/>
    </source>
</evidence>
<dbReference type="OrthoDB" id="5920525at2759"/>
<comment type="caution">
    <text evidence="1">The sequence shown here is derived from an EMBL/GenBank/DDBJ whole genome shotgun (WGS) entry which is preliminary data.</text>
</comment>
<keyword evidence="2" id="KW-1185">Reference proteome</keyword>
<accession>A0A0V1C557</accession>
<organism evidence="1 2">
    <name type="scientific">Trichinella pseudospiralis</name>
    <name type="common">Parasitic roundworm</name>
    <dbReference type="NCBI Taxonomy" id="6337"/>
    <lineage>
        <taxon>Eukaryota</taxon>
        <taxon>Metazoa</taxon>
        <taxon>Ecdysozoa</taxon>
        <taxon>Nematoda</taxon>
        <taxon>Enoplea</taxon>
        <taxon>Dorylaimia</taxon>
        <taxon>Trichinellida</taxon>
        <taxon>Trichinellidae</taxon>
        <taxon>Trichinella</taxon>
    </lineage>
</organism>